<keyword evidence="3" id="KW-1185">Reference proteome</keyword>
<dbReference type="SUPFAM" id="SSF52540">
    <property type="entry name" value="P-loop containing nucleoside triphosphate hydrolases"/>
    <property type="match status" value="1"/>
</dbReference>
<protein>
    <submittedName>
        <fullName evidence="2">ATPase family protein associated with various cellular activities (AAA)</fullName>
    </submittedName>
</protein>
<dbReference type="PANTHER" id="PTHR23074:SF83">
    <property type="entry name" value="VACUOLAR PROTEIN SORTING-ASSOCIATED PROTEIN 4A"/>
    <property type="match status" value="1"/>
</dbReference>
<comment type="caution">
    <text evidence="2">The sequence shown here is derived from an EMBL/GenBank/DDBJ whole genome shotgun (WGS) entry which is preliminary data.</text>
</comment>
<dbReference type="RefSeq" id="WP_104433490.1">
    <property type="nucleotide sequence ID" value="NZ_PTJD01000009.1"/>
</dbReference>
<dbReference type="PANTHER" id="PTHR23074">
    <property type="entry name" value="AAA DOMAIN-CONTAINING"/>
    <property type="match status" value="1"/>
</dbReference>
<dbReference type="GO" id="GO:0016887">
    <property type="term" value="F:ATP hydrolysis activity"/>
    <property type="evidence" value="ECO:0007669"/>
    <property type="project" value="InterPro"/>
</dbReference>
<dbReference type="InterPro" id="IPR003959">
    <property type="entry name" value="ATPase_AAA_core"/>
</dbReference>
<accession>A0A2S6II89</accession>
<dbReference type="InterPro" id="IPR027417">
    <property type="entry name" value="P-loop_NTPase"/>
</dbReference>
<dbReference type="Gene3D" id="3.40.50.300">
    <property type="entry name" value="P-loop containing nucleotide triphosphate hydrolases"/>
    <property type="match status" value="1"/>
</dbReference>
<proteinExistence type="predicted"/>
<dbReference type="AlphaFoldDB" id="A0A2S6II89"/>
<dbReference type="InterPro" id="IPR050304">
    <property type="entry name" value="MT-severing_AAA_ATPase"/>
</dbReference>
<feature type="domain" description="AAA+ ATPase" evidence="1">
    <location>
        <begin position="124"/>
        <end position="259"/>
    </location>
</feature>
<dbReference type="Proteomes" id="UP000239485">
    <property type="component" value="Unassembled WGS sequence"/>
</dbReference>
<evidence type="ECO:0000313" key="3">
    <source>
        <dbReference type="Proteomes" id="UP000239485"/>
    </source>
</evidence>
<evidence type="ECO:0000259" key="1">
    <source>
        <dbReference type="SMART" id="SM00382"/>
    </source>
</evidence>
<name>A0A2S6II89_9ACTN</name>
<evidence type="ECO:0000313" key="2">
    <source>
        <dbReference type="EMBL" id="PPK93890.1"/>
    </source>
</evidence>
<gene>
    <name evidence="2" type="ORF">CLV92_109168</name>
</gene>
<dbReference type="EMBL" id="PTJD01000009">
    <property type="protein sequence ID" value="PPK93890.1"/>
    <property type="molecule type" value="Genomic_DNA"/>
</dbReference>
<reference evidence="2 3" key="1">
    <citation type="submission" date="2018-02" db="EMBL/GenBank/DDBJ databases">
        <title>Genomic Encyclopedia of Archaeal and Bacterial Type Strains, Phase II (KMG-II): from individual species to whole genera.</title>
        <authorList>
            <person name="Goeker M."/>
        </authorList>
    </citation>
    <scope>NUCLEOTIDE SEQUENCE [LARGE SCALE GENOMIC DNA]</scope>
    <source>
        <strain evidence="2 3">DSM 22857</strain>
    </source>
</reference>
<sequence length="335" mass="36394">MATAAQVKALVESHGQGDEARFYSVALQIADSAAKSGRVRFSEDLRNLVETGRVAGAGGRYLSPTSRAVQVAQPRGELAQVLTVGYPTAHLTDMALSLEVLRRIQRILAEQRRQETLRTHGFQPMRKVLLSGPPGTGKTMTADVVAGELNLPSFSIRLDNLVDLTVDEAVTKLRLVFDLVSQTRGVFLFDNLDALVGQPGQDDASAAAGSGGHLIRSFLGFLEEDESPSVLVVTTNRTQLLDRGLLRRFDVLIHYVLPTTGVIHDLIQRRLRKFDLTAVEWPRVASTAGGLSHEEVAAAAELAAKQSVLDGKDQVETSALLNALRERRELLKISS</sequence>
<dbReference type="OrthoDB" id="9806903at2"/>
<dbReference type="SMART" id="SM00382">
    <property type="entry name" value="AAA"/>
    <property type="match status" value="1"/>
</dbReference>
<dbReference type="InterPro" id="IPR003593">
    <property type="entry name" value="AAA+_ATPase"/>
</dbReference>
<dbReference type="GO" id="GO:0005524">
    <property type="term" value="F:ATP binding"/>
    <property type="evidence" value="ECO:0007669"/>
    <property type="project" value="InterPro"/>
</dbReference>
<organism evidence="2 3">
    <name type="scientific">Kineococcus xinjiangensis</name>
    <dbReference type="NCBI Taxonomy" id="512762"/>
    <lineage>
        <taxon>Bacteria</taxon>
        <taxon>Bacillati</taxon>
        <taxon>Actinomycetota</taxon>
        <taxon>Actinomycetes</taxon>
        <taxon>Kineosporiales</taxon>
        <taxon>Kineosporiaceae</taxon>
        <taxon>Kineococcus</taxon>
    </lineage>
</organism>
<dbReference type="CDD" id="cd19481">
    <property type="entry name" value="RecA-like_protease"/>
    <property type="match status" value="1"/>
</dbReference>
<dbReference type="Pfam" id="PF00004">
    <property type="entry name" value="AAA"/>
    <property type="match status" value="1"/>
</dbReference>